<dbReference type="NCBIfam" id="NF004878">
    <property type="entry name" value="PRK06241.1-3"/>
    <property type="match status" value="1"/>
</dbReference>
<dbReference type="PANTHER" id="PTHR43615:SF1">
    <property type="entry name" value="PPDK_N DOMAIN-CONTAINING PROTEIN"/>
    <property type="match status" value="1"/>
</dbReference>
<dbReference type="Proteomes" id="UP000290365">
    <property type="component" value="Chromosome"/>
</dbReference>
<protein>
    <recommendedName>
        <fullName evidence="6">Rifampicin phosphotransferase</fullName>
        <ecNumber evidence="5">2.7.9.6</ecNumber>
    </recommendedName>
    <alternativeName>
        <fullName evidence="7">Rifampin phosphotransferase</fullName>
    </alternativeName>
</protein>
<evidence type="ECO:0000256" key="2">
    <source>
        <dbReference type="ARBA" id="ARBA00022840"/>
    </source>
</evidence>
<sequence length="881" mass="98657">MNAYVLGFREIDKTKLAHVGGKGANLGELSRIEGIRVPEGFCITTKAYKAIVGNNEEIHLLLDQLSLLKGDNREGISGISAKIRKLIEGIAIPKRIDNEITSHLEQLGEHNAYAVRSSATAEDLPTASFAGQQDTYLNIIGKDAILQHISKCWASLFTDRAVTYRIQNGFDHRKVLLSVVIQRMVFPQAAGIMFTADPITSNRKVTSIDASCGLGEALVSGLVNADIYKVRDGRIVDKKISNKKLAIYALKEGGTEEKRIEAGRQNMQTLTDRQILQLEHMGRSIEAYFGRPQDIEWCQADDTFSIVQSRPITTLYPLPDVQNGKSHVYVSFSHQQMMTDAMKPLGISFFQFGFEGTPLFQIGGRLFFDLAPDLASPLGRWIALFALGKIDPLMYNALKGLMKRKAFMKTLSHGKRAFDMGAGYFSWALPIQAIKIYRKNDATIVQKLMSQNKASMRDRQQRMANLSGDELFAFILQAHMQLKDAMYDPRNMGTIYVGTYVATWLNKNMKKWLGEKSAADSLTQSVANNVTSEMGLDLLDVADAVRPYPAVMEYLQHANDETFFADLARLEGGDAVSHSIQAYLEKYGMRCAGEIDITRPRWSEQPSTLAPIILSTIKSVAPGTHNALFEQGLLEAQQKEQDLLNRLEQLPDGKHKANKTKKMISRLRNFIGYREYPKYLMVWHYWIIKQALLKEAIKLVQQGVIREKEDIYFLTFEELREAVRTNQLDYSLITQRKKEYEIYEKLTPPRVMTSEGEVLSGEYDTANIPKDALAGIPVSSGTVEGRARVILNMEDADNLEEDEILVTTYTDPSWTPVFLSIKGLVTEVGGMMTHGAVVAREYGLSAVVGVENATRLIKNGQRIRVNGTEGYVEILQDGSDL</sequence>
<dbReference type="InterPro" id="IPR051549">
    <property type="entry name" value="PEP_Utilizing_Enz"/>
</dbReference>
<evidence type="ECO:0000256" key="4">
    <source>
        <dbReference type="ARBA" id="ARBA00061332"/>
    </source>
</evidence>
<gene>
    <name evidence="10" type="primary">ppsA</name>
    <name evidence="10" type="ORF">EPA93_45745</name>
</gene>
<comment type="catalytic activity">
    <reaction evidence="3">
        <text>rifampicin + ATP + H2O = 21-phosphorifampicin + AMP + phosphate + 2 H(+)</text>
        <dbReference type="Rhea" id="RHEA:56304"/>
        <dbReference type="ChEBI" id="CHEBI:15377"/>
        <dbReference type="ChEBI" id="CHEBI:15378"/>
        <dbReference type="ChEBI" id="CHEBI:30616"/>
        <dbReference type="ChEBI" id="CHEBI:43474"/>
        <dbReference type="ChEBI" id="CHEBI:71365"/>
        <dbReference type="ChEBI" id="CHEBI:140195"/>
        <dbReference type="ChEBI" id="CHEBI:456215"/>
        <dbReference type="EC" id="2.7.9.6"/>
    </reaction>
    <physiologicalReaction direction="left-to-right" evidence="3">
        <dbReference type="Rhea" id="RHEA:56305"/>
    </physiologicalReaction>
</comment>
<keyword evidence="2" id="KW-0067">ATP-binding</keyword>
<dbReference type="InterPro" id="IPR002192">
    <property type="entry name" value="PPDK_AMP/ATP-bd"/>
</dbReference>
<dbReference type="Gene3D" id="3.30.470.20">
    <property type="entry name" value="ATP-grasp fold, B domain"/>
    <property type="match status" value="1"/>
</dbReference>
<dbReference type="EMBL" id="CP035758">
    <property type="protein sequence ID" value="QBD82883.1"/>
    <property type="molecule type" value="Genomic_DNA"/>
</dbReference>
<dbReference type="Pfam" id="PF00391">
    <property type="entry name" value="PEP-utilizers"/>
    <property type="match status" value="1"/>
</dbReference>
<dbReference type="RefSeq" id="WP_129893952.1">
    <property type="nucleotide sequence ID" value="NZ_CP035758.1"/>
</dbReference>
<dbReference type="NCBIfam" id="NF004877">
    <property type="entry name" value="PRK06241.1-2"/>
    <property type="match status" value="1"/>
</dbReference>
<dbReference type="GO" id="GO:0016301">
    <property type="term" value="F:kinase activity"/>
    <property type="evidence" value="ECO:0007669"/>
    <property type="project" value="InterPro"/>
</dbReference>
<dbReference type="SUPFAM" id="SSF52009">
    <property type="entry name" value="Phosphohistidine domain"/>
    <property type="match status" value="1"/>
</dbReference>
<feature type="domain" description="PEP-utilising enzyme mobile" evidence="8">
    <location>
        <begin position="800"/>
        <end position="870"/>
    </location>
</feature>
<evidence type="ECO:0000256" key="3">
    <source>
        <dbReference type="ARBA" id="ARBA00051922"/>
    </source>
</evidence>
<dbReference type="KEGG" id="kbs:EPA93_45745"/>
<dbReference type="NCBIfam" id="NF004879">
    <property type="entry name" value="PRK06241.1-4"/>
    <property type="match status" value="1"/>
</dbReference>
<dbReference type="NCBIfam" id="NF041857">
    <property type="entry name" value="RIF_Ptrans_rph"/>
    <property type="match status" value="1"/>
</dbReference>
<dbReference type="OrthoDB" id="9765468at2"/>
<proteinExistence type="inferred from homology"/>
<dbReference type="Gene3D" id="3.50.30.10">
    <property type="entry name" value="Phosphohistidine domain"/>
    <property type="match status" value="1"/>
</dbReference>
<feature type="domain" description="Pyruvate phosphate dikinase AMP/ATP-binding" evidence="9">
    <location>
        <begin position="18"/>
        <end position="315"/>
    </location>
</feature>
<dbReference type="Gene3D" id="3.30.1490.20">
    <property type="entry name" value="ATP-grasp fold, A domain"/>
    <property type="match status" value="1"/>
</dbReference>
<dbReference type="FunFam" id="3.30.1490.20:FF:000010">
    <property type="entry name" value="Phosphoenolpyruvate synthase"/>
    <property type="match status" value="1"/>
</dbReference>
<evidence type="ECO:0000259" key="8">
    <source>
        <dbReference type="Pfam" id="PF00391"/>
    </source>
</evidence>
<keyword evidence="10" id="KW-0808">Transferase</keyword>
<accession>A0A4P6K4M6</accession>
<name>A0A4P6K4M6_KTERU</name>
<dbReference type="AlphaFoldDB" id="A0A4P6K4M6"/>
<evidence type="ECO:0000259" key="9">
    <source>
        <dbReference type="Pfam" id="PF01326"/>
    </source>
</evidence>
<evidence type="ECO:0000256" key="6">
    <source>
        <dbReference type="ARBA" id="ARBA00074400"/>
    </source>
</evidence>
<keyword evidence="10" id="KW-0670">Pyruvate</keyword>
<organism evidence="10 11">
    <name type="scientific">Ktedonosporobacter rubrisoli</name>
    <dbReference type="NCBI Taxonomy" id="2509675"/>
    <lineage>
        <taxon>Bacteria</taxon>
        <taxon>Bacillati</taxon>
        <taxon>Chloroflexota</taxon>
        <taxon>Ktedonobacteria</taxon>
        <taxon>Ktedonobacterales</taxon>
        <taxon>Ktedonosporobacteraceae</taxon>
        <taxon>Ktedonosporobacter</taxon>
    </lineage>
</organism>
<keyword evidence="1" id="KW-0547">Nucleotide-binding</keyword>
<dbReference type="InterPro" id="IPR013815">
    <property type="entry name" value="ATP_grasp_subdomain_1"/>
</dbReference>
<evidence type="ECO:0000313" key="11">
    <source>
        <dbReference type="Proteomes" id="UP000290365"/>
    </source>
</evidence>
<dbReference type="InterPro" id="IPR036637">
    <property type="entry name" value="Phosphohistidine_dom_sf"/>
</dbReference>
<dbReference type="PANTHER" id="PTHR43615">
    <property type="entry name" value="PHOSPHOENOLPYRUVATE SYNTHASE-RELATED"/>
    <property type="match status" value="1"/>
</dbReference>
<dbReference type="FunFam" id="3.50.30.10:FF:000007">
    <property type="entry name" value="Phosphoenolpyruvate synthase"/>
    <property type="match status" value="1"/>
</dbReference>
<dbReference type="SUPFAM" id="SSF56059">
    <property type="entry name" value="Glutathione synthetase ATP-binding domain-like"/>
    <property type="match status" value="1"/>
</dbReference>
<evidence type="ECO:0000256" key="5">
    <source>
        <dbReference type="ARBA" id="ARBA00066332"/>
    </source>
</evidence>
<evidence type="ECO:0000256" key="7">
    <source>
        <dbReference type="ARBA" id="ARBA00076136"/>
    </source>
</evidence>
<dbReference type="GO" id="GO:0005524">
    <property type="term" value="F:ATP binding"/>
    <property type="evidence" value="ECO:0007669"/>
    <property type="project" value="UniProtKB-KW"/>
</dbReference>
<keyword evidence="11" id="KW-1185">Reference proteome</keyword>
<comment type="similarity">
    <text evidence="4">Belongs to the rifampicin phosphotransferase family.</text>
</comment>
<evidence type="ECO:0000313" key="10">
    <source>
        <dbReference type="EMBL" id="QBD82883.1"/>
    </source>
</evidence>
<dbReference type="InterPro" id="IPR008279">
    <property type="entry name" value="PEP-util_enz_mobile_dom"/>
</dbReference>
<evidence type="ECO:0000256" key="1">
    <source>
        <dbReference type="ARBA" id="ARBA00022741"/>
    </source>
</evidence>
<dbReference type="Pfam" id="PF01326">
    <property type="entry name" value="PPDK_N"/>
    <property type="match status" value="1"/>
</dbReference>
<reference evidence="10 11" key="1">
    <citation type="submission" date="2019-01" db="EMBL/GenBank/DDBJ databases">
        <title>Ktedonosporobacter rubrisoli SCAWS-G2.</title>
        <authorList>
            <person name="Huang Y."/>
            <person name="Yan B."/>
        </authorList>
    </citation>
    <scope>NUCLEOTIDE SEQUENCE [LARGE SCALE GENOMIC DNA]</scope>
    <source>
        <strain evidence="10 11">SCAWS-G2</strain>
    </source>
</reference>
<dbReference type="EC" id="2.7.9.6" evidence="5"/>